<gene>
    <name evidence="1" type="ORF">C7S20_16920</name>
</gene>
<dbReference type="KEGG" id="grs:C7S20_16920"/>
<dbReference type="OrthoDB" id="599464at2"/>
<dbReference type="EMBL" id="CP028136">
    <property type="protein sequence ID" value="AVR46807.1"/>
    <property type="molecule type" value="Genomic_DNA"/>
</dbReference>
<dbReference type="Proteomes" id="UP000241507">
    <property type="component" value="Chromosome"/>
</dbReference>
<protein>
    <submittedName>
        <fullName evidence="1">Uncharacterized protein</fullName>
    </submittedName>
</protein>
<proteinExistence type="predicted"/>
<dbReference type="PROSITE" id="PS51257">
    <property type="entry name" value="PROKAR_LIPOPROTEIN"/>
    <property type="match status" value="1"/>
</dbReference>
<sequence>MKNLFYLSLVLLGITSCSVDHEEKQTNDALSVFNLSVVNDPVTQSFGPAGYVTVYNDAETLYVKFVANQGHKLINSRLDIVANPADFLDTNGGNLPPGKMGSFENQGGVSEYIYEFPLSDFPESCIYIAPWAIFTAGGPDTQHYAGDILGGNDHHELWWYFKYGECALDDEVVVCDSAYMLSNPETTLNSYYHEKSNVNWGWYQYYDTAVFGSSEVFEIWAGAGLNDLDKGFQIGTVTVSVDANGIVTAIPTWFYTSISNDIHVYVGETLPVKRPAPGKFVNSGDTNKDGKFYIIFHTKSCWATL</sequence>
<keyword evidence="2" id="KW-1185">Reference proteome</keyword>
<evidence type="ECO:0000313" key="1">
    <source>
        <dbReference type="EMBL" id="AVR46807.1"/>
    </source>
</evidence>
<accession>A0A2R3Z987</accession>
<name>A0A2R3Z987_9FLAO</name>
<dbReference type="AlphaFoldDB" id="A0A2R3Z987"/>
<reference evidence="2" key="1">
    <citation type="submission" date="2018-03" db="EMBL/GenBank/DDBJ databases">
        <title>Gramella fulva sp. nov., isolated from a dry surface of tidal flat.</title>
        <authorList>
            <person name="Hwang S.H."/>
            <person name="Hwang W.M."/>
            <person name="Kang K."/>
            <person name="Ahn T.-Y."/>
        </authorList>
    </citation>
    <scope>NUCLEOTIDE SEQUENCE [LARGE SCALE GENOMIC DNA]</scope>
    <source>
        <strain evidence="2">SH35</strain>
    </source>
</reference>
<dbReference type="RefSeq" id="WP_107013578.1">
    <property type="nucleotide sequence ID" value="NZ_CP028136.1"/>
</dbReference>
<organism evidence="1 2">
    <name type="scientific">Christiangramia fulva</name>
    <dbReference type="NCBI Taxonomy" id="2126553"/>
    <lineage>
        <taxon>Bacteria</taxon>
        <taxon>Pseudomonadati</taxon>
        <taxon>Bacteroidota</taxon>
        <taxon>Flavobacteriia</taxon>
        <taxon>Flavobacteriales</taxon>
        <taxon>Flavobacteriaceae</taxon>
        <taxon>Christiangramia</taxon>
    </lineage>
</organism>
<evidence type="ECO:0000313" key="2">
    <source>
        <dbReference type="Proteomes" id="UP000241507"/>
    </source>
</evidence>